<comment type="caution">
    <text evidence="2">The sequence shown here is derived from an EMBL/GenBank/DDBJ whole genome shotgun (WGS) entry which is preliminary data.</text>
</comment>
<proteinExistence type="predicted"/>
<dbReference type="Proteomes" id="UP001138768">
    <property type="component" value="Unassembled WGS sequence"/>
</dbReference>
<evidence type="ECO:0000313" key="3">
    <source>
        <dbReference type="Proteomes" id="UP001138768"/>
    </source>
</evidence>
<dbReference type="EMBL" id="NRRY01000015">
    <property type="protein sequence ID" value="MBK1618961.1"/>
    <property type="molecule type" value="Genomic_DNA"/>
</dbReference>
<sequence length="219" mass="24783">MRSYIYDALILRLTSQWYAEVFRRLPEGAAMLDVGIGTAGALLANAELVKHKGLRVTGIDIDADYVKRALRRLQDSALAKSAEVRLECVYDHQGGPYDAVYFSGSFMLLPEPEQALRHCSALLNEDGRLYFTQTIQMRPDRWMEILKPMLKRVTSIEFGRVTYEPELRAQIDAAGLELEELTTLARHGSRAFCIAVARPVSRQPDREHSDAGYRSSVEY</sequence>
<dbReference type="InterPro" id="IPR029063">
    <property type="entry name" value="SAM-dependent_MTases_sf"/>
</dbReference>
<keyword evidence="3" id="KW-1185">Reference proteome</keyword>
<organism evidence="2 3">
    <name type="scientific">Lamprobacter modestohalophilus</name>
    <dbReference type="NCBI Taxonomy" id="1064514"/>
    <lineage>
        <taxon>Bacteria</taxon>
        <taxon>Pseudomonadati</taxon>
        <taxon>Pseudomonadota</taxon>
        <taxon>Gammaproteobacteria</taxon>
        <taxon>Chromatiales</taxon>
        <taxon>Chromatiaceae</taxon>
        <taxon>Lamprobacter</taxon>
    </lineage>
</organism>
<gene>
    <name evidence="2" type="ORF">CKO42_11065</name>
</gene>
<dbReference type="GO" id="GO:0032259">
    <property type="term" value="P:methylation"/>
    <property type="evidence" value="ECO:0007669"/>
    <property type="project" value="UniProtKB-KW"/>
</dbReference>
<dbReference type="AlphaFoldDB" id="A0A9X1B4P7"/>
<feature type="domain" description="Methyltransferase type 12" evidence="1">
    <location>
        <begin position="32"/>
        <end position="129"/>
    </location>
</feature>
<evidence type="ECO:0000259" key="1">
    <source>
        <dbReference type="Pfam" id="PF08242"/>
    </source>
</evidence>
<dbReference type="Pfam" id="PF08242">
    <property type="entry name" value="Methyltransf_12"/>
    <property type="match status" value="1"/>
</dbReference>
<evidence type="ECO:0000313" key="2">
    <source>
        <dbReference type="EMBL" id="MBK1618961.1"/>
    </source>
</evidence>
<dbReference type="RefSeq" id="WP_200243674.1">
    <property type="nucleotide sequence ID" value="NZ_NRRY01000015.1"/>
</dbReference>
<dbReference type="GO" id="GO:0008168">
    <property type="term" value="F:methyltransferase activity"/>
    <property type="evidence" value="ECO:0007669"/>
    <property type="project" value="UniProtKB-KW"/>
</dbReference>
<name>A0A9X1B4P7_9GAMM</name>
<dbReference type="SUPFAM" id="SSF53335">
    <property type="entry name" value="S-adenosyl-L-methionine-dependent methyltransferases"/>
    <property type="match status" value="1"/>
</dbReference>
<keyword evidence="2" id="KW-0808">Transferase</keyword>
<keyword evidence="2" id="KW-0489">Methyltransferase</keyword>
<dbReference type="Gene3D" id="3.40.50.150">
    <property type="entry name" value="Vaccinia Virus protein VP39"/>
    <property type="match status" value="1"/>
</dbReference>
<protein>
    <submittedName>
        <fullName evidence="2">SAM-dependent methyltransferase</fullName>
    </submittedName>
</protein>
<dbReference type="InterPro" id="IPR013217">
    <property type="entry name" value="Methyltransf_12"/>
</dbReference>
<accession>A0A9X1B4P7</accession>
<reference evidence="2 3" key="1">
    <citation type="journal article" date="2020" name="Microorganisms">
        <title>Osmotic Adaptation and Compatible Solute Biosynthesis of Phototrophic Bacteria as Revealed from Genome Analyses.</title>
        <authorList>
            <person name="Imhoff J.F."/>
            <person name="Rahn T."/>
            <person name="Kunzel S."/>
            <person name="Keller A."/>
            <person name="Neulinger S.C."/>
        </authorList>
    </citation>
    <scope>NUCLEOTIDE SEQUENCE [LARGE SCALE GENOMIC DNA]</scope>
    <source>
        <strain evidence="2 3">DSM 25653</strain>
    </source>
</reference>
<dbReference type="CDD" id="cd02440">
    <property type="entry name" value="AdoMet_MTases"/>
    <property type="match status" value="1"/>
</dbReference>